<dbReference type="SUPFAM" id="SSF55874">
    <property type="entry name" value="ATPase domain of HSP90 chaperone/DNA topoisomerase II/histidine kinase"/>
    <property type="match status" value="1"/>
</dbReference>
<feature type="domain" description="Response regulatory" evidence="12">
    <location>
        <begin position="7"/>
        <end position="123"/>
    </location>
</feature>
<evidence type="ECO:0000256" key="7">
    <source>
        <dbReference type="ARBA" id="ARBA00023012"/>
    </source>
</evidence>
<dbReference type="SUPFAM" id="SSF52172">
    <property type="entry name" value="CheY-like"/>
    <property type="match status" value="3"/>
</dbReference>
<proteinExistence type="inferred from homology"/>
<evidence type="ECO:0000256" key="5">
    <source>
        <dbReference type="ARBA" id="ARBA00022679"/>
    </source>
</evidence>
<evidence type="ECO:0000256" key="9">
    <source>
        <dbReference type="PROSITE-ProRule" id="PRU00169"/>
    </source>
</evidence>
<keyword evidence="14" id="KW-1185">Reference proteome</keyword>
<dbReference type="PROSITE" id="PS50109">
    <property type="entry name" value="HIS_KIN"/>
    <property type="match status" value="1"/>
</dbReference>
<dbReference type="Pfam" id="PF02518">
    <property type="entry name" value="HATPase_c"/>
    <property type="match status" value="1"/>
</dbReference>
<dbReference type="EC" id="2.7.13.3" evidence="3"/>
<dbReference type="Pfam" id="PF00512">
    <property type="entry name" value="HisKA"/>
    <property type="match status" value="1"/>
</dbReference>
<evidence type="ECO:0000256" key="8">
    <source>
        <dbReference type="ARBA" id="ARBA00074306"/>
    </source>
</evidence>
<evidence type="ECO:0000256" key="1">
    <source>
        <dbReference type="ARBA" id="ARBA00000085"/>
    </source>
</evidence>
<evidence type="ECO:0000256" key="10">
    <source>
        <dbReference type="SAM" id="MobiDB-lite"/>
    </source>
</evidence>
<dbReference type="PRINTS" id="PR00344">
    <property type="entry name" value="BCTRLSENSOR"/>
</dbReference>
<dbReference type="InterPro" id="IPR003661">
    <property type="entry name" value="HisK_dim/P_dom"/>
</dbReference>
<dbReference type="CDD" id="cd16922">
    <property type="entry name" value="HATPase_EvgS-ArcB-TorS-like"/>
    <property type="match status" value="1"/>
</dbReference>
<comment type="similarity">
    <text evidence="2">In the N-terminal section; belongs to the phytochrome family.</text>
</comment>
<dbReference type="CDD" id="cd17574">
    <property type="entry name" value="REC_OmpR"/>
    <property type="match status" value="1"/>
</dbReference>
<dbReference type="Proteomes" id="UP000505210">
    <property type="component" value="Chromosome"/>
</dbReference>
<dbReference type="RefSeq" id="WP_172353726.1">
    <property type="nucleotide sequence ID" value="NZ_CP053661.1"/>
</dbReference>
<gene>
    <name evidence="13" type="ORF">HPC62_03270</name>
</gene>
<dbReference type="SMART" id="SM00388">
    <property type="entry name" value="HisKA"/>
    <property type="match status" value="1"/>
</dbReference>
<evidence type="ECO:0000313" key="13">
    <source>
        <dbReference type="EMBL" id="QKD81322.1"/>
    </source>
</evidence>
<keyword evidence="6" id="KW-0418">Kinase</keyword>
<dbReference type="Gene3D" id="3.40.50.2300">
    <property type="match status" value="2"/>
</dbReference>
<evidence type="ECO:0000259" key="11">
    <source>
        <dbReference type="PROSITE" id="PS50109"/>
    </source>
</evidence>
<dbReference type="Gene3D" id="1.10.287.130">
    <property type="match status" value="1"/>
</dbReference>
<dbReference type="AlphaFoldDB" id="A0A6M8B5I1"/>
<organism evidence="13 14">
    <name type="scientific">Thermoleptolyngbya sichuanensis A183</name>
    <dbReference type="NCBI Taxonomy" id="2737172"/>
    <lineage>
        <taxon>Bacteria</taxon>
        <taxon>Bacillati</taxon>
        <taxon>Cyanobacteriota</taxon>
        <taxon>Cyanophyceae</taxon>
        <taxon>Oculatellales</taxon>
        <taxon>Oculatellaceae</taxon>
        <taxon>Thermoleptolyngbya</taxon>
        <taxon>Thermoleptolyngbya sichuanensis</taxon>
    </lineage>
</organism>
<dbReference type="Gene3D" id="3.30.565.10">
    <property type="entry name" value="Histidine kinase-like ATPase, C-terminal domain"/>
    <property type="match status" value="1"/>
</dbReference>
<dbReference type="PANTHER" id="PTHR43047:SF72">
    <property type="entry name" value="OSMOSENSING HISTIDINE PROTEIN KINASE SLN1"/>
    <property type="match status" value="1"/>
</dbReference>
<reference evidence="13 14" key="1">
    <citation type="submission" date="2020-05" db="EMBL/GenBank/DDBJ databases">
        <title>Complete genome sequence of of a novel Thermoleptolyngbya strain isolated from hot springs of Ganzi, Sichuan China.</title>
        <authorList>
            <person name="Tang J."/>
            <person name="Daroch M."/>
            <person name="Li L."/>
            <person name="Waleron K."/>
            <person name="Waleron M."/>
            <person name="Waleron M."/>
        </authorList>
    </citation>
    <scope>NUCLEOTIDE SEQUENCE [LARGE SCALE GENOMIC DNA]</scope>
    <source>
        <strain evidence="13 14">PKUAC-SCTA183</strain>
    </source>
</reference>
<name>A0A6M8B5I1_9CYAN</name>
<keyword evidence="7" id="KW-0902">Two-component regulatory system</keyword>
<feature type="modified residue" description="4-aspartylphosphate" evidence="9">
    <location>
        <position position="56"/>
    </location>
</feature>
<dbReference type="PROSITE" id="PS50110">
    <property type="entry name" value="RESPONSE_REGULATORY"/>
    <property type="match status" value="2"/>
</dbReference>
<evidence type="ECO:0000256" key="6">
    <source>
        <dbReference type="ARBA" id="ARBA00022777"/>
    </source>
</evidence>
<evidence type="ECO:0000256" key="4">
    <source>
        <dbReference type="ARBA" id="ARBA00022553"/>
    </source>
</evidence>
<dbReference type="InterPro" id="IPR001789">
    <property type="entry name" value="Sig_transdc_resp-reg_receiver"/>
</dbReference>
<evidence type="ECO:0000256" key="2">
    <source>
        <dbReference type="ARBA" id="ARBA00006402"/>
    </source>
</evidence>
<dbReference type="EMBL" id="CP053661">
    <property type="protein sequence ID" value="QKD81322.1"/>
    <property type="molecule type" value="Genomic_DNA"/>
</dbReference>
<feature type="domain" description="Histidine kinase" evidence="11">
    <location>
        <begin position="159"/>
        <end position="400"/>
    </location>
</feature>
<feature type="domain" description="Response regulatory" evidence="12">
    <location>
        <begin position="423"/>
        <end position="543"/>
    </location>
</feature>
<evidence type="ECO:0000313" key="14">
    <source>
        <dbReference type="Proteomes" id="UP000505210"/>
    </source>
</evidence>
<keyword evidence="5" id="KW-0808">Transferase</keyword>
<protein>
    <recommendedName>
        <fullName evidence="8">Circadian input-output histidine kinase CikA</fullName>
        <ecNumber evidence="3">2.7.13.3</ecNumber>
    </recommendedName>
</protein>
<dbReference type="InterPro" id="IPR004358">
    <property type="entry name" value="Sig_transdc_His_kin-like_C"/>
</dbReference>
<feature type="modified residue" description="4-aspartylphosphate" evidence="9">
    <location>
        <position position="472"/>
    </location>
</feature>
<dbReference type="GO" id="GO:0005886">
    <property type="term" value="C:plasma membrane"/>
    <property type="evidence" value="ECO:0007669"/>
    <property type="project" value="TreeGrafter"/>
</dbReference>
<dbReference type="PANTHER" id="PTHR43047">
    <property type="entry name" value="TWO-COMPONENT HISTIDINE PROTEIN KINASE"/>
    <property type="match status" value="1"/>
</dbReference>
<dbReference type="SMART" id="SM00387">
    <property type="entry name" value="HATPase_c"/>
    <property type="match status" value="1"/>
</dbReference>
<dbReference type="InterPro" id="IPR036890">
    <property type="entry name" value="HATPase_C_sf"/>
</dbReference>
<keyword evidence="4 9" id="KW-0597">Phosphoprotein</keyword>
<dbReference type="FunFam" id="3.30.565.10:FF:000010">
    <property type="entry name" value="Sensor histidine kinase RcsC"/>
    <property type="match status" value="1"/>
</dbReference>
<dbReference type="KEGG" id="theu:HPC62_03270"/>
<feature type="region of interest" description="Disordered" evidence="10">
    <location>
        <begin position="577"/>
        <end position="596"/>
    </location>
</feature>
<dbReference type="CDD" id="cd00156">
    <property type="entry name" value="REC"/>
    <property type="match status" value="1"/>
</dbReference>
<dbReference type="InterPro" id="IPR003594">
    <property type="entry name" value="HATPase_dom"/>
</dbReference>
<dbReference type="SMART" id="SM00448">
    <property type="entry name" value="REC"/>
    <property type="match status" value="2"/>
</dbReference>
<dbReference type="InterPro" id="IPR011006">
    <property type="entry name" value="CheY-like_superfamily"/>
</dbReference>
<accession>A0A6M8B5I1</accession>
<dbReference type="InterPro" id="IPR005467">
    <property type="entry name" value="His_kinase_dom"/>
</dbReference>
<evidence type="ECO:0000256" key="3">
    <source>
        <dbReference type="ARBA" id="ARBA00012438"/>
    </source>
</evidence>
<dbReference type="CDD" id="cd00082">
    <property type="entry name" value="HisKA"/>
    <property type="match status" value="1"/>
</dbReference>
<sequence length="687" mass="75245">MKLGWGSVLVIDDEAVTRLLVARRLSDRVASVTTVESGQEGLELLKNQPFDLVLLDIIMPGLSGVQTLEKMKADPALQSIPVIMISAADDLDSVVRCIELGAEDYLLKPLNAVLLQARTGACLERKWLRDQEQSYLRQLKAEKESAEAANRAKSVFLANMSHELRTPLNAIIGYSEIVQEDLQAEGITHLIPDLRKIRTSGQHLLSIINDILDISALEAGTVSLDLETVVLNPLLQEVVNTVRPLVLEHGNTLQVQCSDHLGTMYSDLSKVRQILVNLLSNAAKFTEQGSITLTVAVKGLEAAGWEDGEKFAAEAAFPVPSGAFVEFRVSDTGIGIAPLQREKIFQPFAQGDESSTRRYGGTGLGLSISYRYCEMLGGTISVESEPEHGSTFTLRLPLVSSDRPARFPPVYQPQEPSTRDRPLVLIIDDDRSIRDWMVQSLNQEGYRVVTAWCGQEGLRLAQELQPDLIVLDVLMPALDSWTVLATLKADPLLAGVPVMLTATPPAELPAGLHAPNGLVLGIADQFTRPADFSRLTALLQTYQAPQLKGGNRALLVHQDRATRSILRQVLERAGWRVTEGDRPQDTLPHPSPKSSSAVDALLPDVLLVDLLVLAKEGFQHVYPLRTMSGRVPPVISLLTRDLSPADQSRLNDRLEQFLQHDQPDAGSLGDFLTQIRDAVLLHLSSAL</sequence>
<dbReference type="GO" id="GO:0009927">
    <property type="term" value="F:histidine phosphotransfer kinase activity"/>
    <property type="evidence" value="ECO:0007669"/>
    <property type="project" value="TreeGrafter"/>
</dbReference>
<comment type="catalytic activity">
    <reaction evidence="1">
        <text>ATP + protein L-histidine = ADP + protein N-phospho-L-histidine.</text>
        <dbReference type="EC" id="2.7.13.3"/>
    </reaction>
</comment>
<dbReference type="Pfam" id="PF00072">
    <property type="entry name" value="Response_reg"/>
    <property type="match status" value="2"/>
</dbReference>
<evidence type="ECO:0000259" key="12">
    <source>
        <dbReference type="PROSITE" id="PS50110"/>
    </source>
</evidence>
<dbReference type="GO" id="GO:0000155">
    <property type="term" value="F:phosphorelay sensor kinase activity"/>
    <property type="evidence" value="ECO:0007669"/>
    <property type="project" value="InterPro"/>
</dbReference>